<evidence type="ECO:0000313" key="2">
    <source>
        <dbReference type="EMBL" id="TWG86797.1"/>
    </source>
</evidence>
<comment type="caution">
    <text evidence="2">The sequence shown here is derived from an EMBL/GenBank/DDBJ whole genome shotgun (WGS) entry which is preliminary data.</text>
</comment>
<organism evidence="2 3">
    <name type="scientific">Cupriavidus gilardii J11</name>
    <dbReference type="NCBI Taxonomy" id="936133"/>
    <lineage>
        <taxon>Bacteria</taxon>
        <taxon>Pseudomonadati</taxon>
        <taxon>Pseudomonadota</taxon>
        <taxon>Betaproteobacteria</taxon>
        <taxon>Burkholderiales</taxon>
        <taxon>Burkholderiaceae</taxon>
        <taxon>Cupriavidus</taxon>
    </lineage>
</organism>
<keyword evidence="1" id="KW-0812">Transmembrane</keyword>
<evidence type="ECO:0008006" key="4">
    <source>
        <dbReference type="Google" id="ProtNLM"/>
    </source>
</evidence>
<dbReference type="AlphaFoldDB" id="A0A562BNP0"/>
<reference evidence="2 3" key="1">
    <citation type="submission" date="2019-07" db="EMBL/GenBank/DDBJ databases">
        <title>Genome sequencing of lignin-degrading bacterial isolates.</title>
        <authorList>
            <person name="Gladden J."/>
        </authorList>
    </citation>
    <scope>NUCLEOTIDE SEQUENCE [LARGE SCALE GENOMIC DNA]</scope>
    <source>
        <strain evidence="2 3">J11</strain>
    </source>
</reference>
<keyword evidence="3" id="KW-1185">Reference proteome</keyword>
<feature type="non-terminal residue" evidence="2">
    <location>
        <position position="160"/>
    </location>
</feature>
<keyword evidence="1" id="KW-1133">Transmembrane helix</keyword>
<accession>A0A562BNP0</accession>
<dbReference type="EMBL" id="VLJN01000012">
    <property type="protein sequence ID" value="TWG86797.1"/>
    <property type="molecule type" value="Genomic_DNA"/>
</dbReference>
<dbReference type="InterPro" id="IPR029058">
    <property type="entry name" value="AB_hydrolase_fold"/>
</dbReference>
<feature type="transmembrane region" description="Helical" evidence="1">
    <location>
        <begin position="34"/>
        <end position="58"/>
    </location>
</feature>
<dbReference type="SUPFAM" id="SSF53474">
    <property type="entry name" value="alpha/beta-Hydrolases"/>
    <property type="match status" value="1"/>
</dbReference>
<name>A0A562BNP0_9BURK</name>
<dbReference type="Gene3D" id="3.40.50.1820">
    <property type="entry name" value="alpha/beta hydrolase"/>
    <property type="match status" value="1"/>
</dbReference>
<proteinExistence type="predicted"/>
<keyword evidence="1" id="KW-0472">Membrane</keyword>
<gene>
    <name evidence="2" type="ORF">L602_000200001980</name>
</gene>
<sequence>MNATTVRRIAVAAQLAAVAGLAAAWVYLGAASWPVALLAGIATVLVLFALSIALAFGISLGGGPWGSLHELPAIPEPLRRERSATRLTASGALACYVRECVAVFRMFNWLQPFRAGRRFVPARAGGAPSDTGRPPLLLVHGYGCNHAVWLDLQPALAAAG</sequence>
<evidence type="ECO:0000313" key="3">
    <source>
        <dbReference type="Proteomes" id="UP000318141"/>
    </source>
</evidence>
<dbReference type="Proteomes" id="UP000318141">
    <property type="component" value="Unassembled WGS sequence"/>
</dbReference>
<protein>
    <recommendedName>
        <fullName evidence="4">Alpha/beta hydrolase family protein</fullName>
    </recommendedName>
</protein>
<evidence type="ECO:0000256" key="1">
    <source>
        <dbReference type="SAM" id="Phobius"/>
    </source>
</evidence>